<dbReference type="STRING" id="34508.A0A4U5PHM1"/>
<evidence type="ECO:0000256" key="1">
    <source>
        <dbReference type="ARBA" id="ARBA00007527"/>
    </source>
</evidence>
<dbReference type="GO" id="GO:0006309">
    <property type="term" value="P:apoptotic DNA fragmentation"/>
    <property type="evidence" value="ECO:0007669"/>
    <property type="project" value="TreeGrafter"/>
</dbReference>
<organism evidence="3 4">
    <name type="scientific">Steinernema carpocapsae</name>
    <name type="common">Entomopathogenic nematode</name>
    <dbReference type="NCBI Taxonomy" id="34508"/>
    <lineage>
        <taxon>Eukaryota</taxon>
        <taxon>Metazoa</taxon>
        <taxon>Ecdysozoa</taxon>
        <taxon>Nematoda</taxon>
        <taxon>Chromadorea</taxon>
        <taxon>Rhabditida</taxon>
        <taxon>Tylenchina</taxon>
        <taxon>Panagrolaimomorpha</taxon>
        <taxon>Strongyloidoidea</taxon>
        <taxon>Steinernematidae</taxon>
        <taxon>Steinernema</taxon>
    </lineage>
</organism>
<proteinExistence type="inferred from homology"/>
<name>A0A4U5PHM1_STECR</name>
<keyword evidence="4" id="KW-1185">Reference proteome</keyword>
<keyword evidence="2" id="KW-0378">Hydrolase</keyword>
<evidence type="ECO:0000313" key="4">
    <source>
        <dbReference type="Proteomes" id="UP000298663"/>
    </source>
</evidence>
<dbReference type="PANTHER" id="PTHR10858:SF23">
    <property type="entry name" value="DEOXYRIBONUCLEASE II"/>
    <property type="match status" value="1"/>
</dbReference>
<comment type="caution">
    <text evidence="3">The sequence shown here is derived from an EMBL/GenBank/DDBJ whole genome shotgun (WGS) entry which is preliminary data.</text>
</comment>
<dbReference type="Proteomes" id="UP000298663">
    <property type="component" value="Unassembled WGS sequence"/>
</dbReference>
<dbReference type="InterPro" id="IPR004947">
    <property type="entry name" value="DNase_II"/>
</dbReference>
<accession>A0A4U5PHM1</accession>
<reference evidence="3 4" key="2">
    <citation type="journal article" date="2019" name="G3 (Bethesda)">
        <title>Hybrid Assembly of the Genome of the Entomopathogenic Nematode Steinernema carpocapsae Identifies the X-Chromosome.</title>
        <authorList>
            <person name="Serra L."/>
            <person name="Macchietto M."/>
            <person name="Macias-Munoz A."/>
            <person name="McGill C.J."/>
            <person name="Rodriguez I.M."/>
            <person name="Rodriguez B."/>
            <person name="Murad R."/>
            <person name="Mortazavi A."/>
        </authorList>
    </citation>
    <scope>NUCLEOTIDE SEQUENCE [LARGE SCALE GENOMIC DNA]</scope>
    <source>
        <strain evidence="3 4">ALL</strain>
    </source>
</reference>
<reference evidence="3 4" key="1">
    <citation type="journal article" date="2015" name="Genome Biol.">
        <title>Comparative genomics of Steinernema reveals deeply conserved gene regulatory networks.</title>
        <authorList>
            <person name="Dillman A.R."/>
            <person name="Macchietto M."/>
            <person name="Porter C.F."/>
            <person name="Rogers A."/>
            <person name="Williams B."/>
            <person name="Antoshechkin I."/>
            <person name="Lee M.M."/>
            <person name="Goodwin Z."/>
            <person name="Lu X."/>
            <person name="Lewis E.E."/>
            <person name="Goodrich-Blair H."/>
            <person name="Stock S.P."/>
            <person name="Adams B.J."/>
            <person name="Sternberg P.W."/>
            <person name="Mortazavi A."/>
        </authorList>
    </citation>
    <scope>NUCLEOTIDE SEQUENCE [LARGE SCALE GENOMIC DNA]</scope>
    <source>
        <strain evidence="3 4">ALL</strain>
    </source>
</reference>
<evidence type="ECO:0000256" key="2">
    <source>
        <dbReference type="ARBA" id="ARBA00022801"/>
    </source>
</evidence>
<dbReference type="EMBL" id="AZBU02000002">
    <property type="protein sequence ID" value="TKR95936.1"/>
    <property type="molecule type" value="Genomic_DNA"/>
</dbReference>
<protein>
    <submittedName>
        <fullName evidence="3">Uncharacterized protein</fullName>
    </submittedName>
</protein>
<dbReference type="PANTHER" id="PTHR10858">
    <property type="entry name" value="DEOXYRIBONUCLEASE II"/>
    <property type="match status" value="1"/>
</dbReference>
<comment type="similarity">
    <text evidence="1">Belongs to the DNase II family.</text>
</comment>
<dbReference type="Pfam" id="PF03265">
    <property type="entry name" value="DNase_II"/>
    <property type="match status" value="1"/>
</dbReference>
<gene>
    <name evidence="3" type="ORF">L596_010030</name>
</gene>
<dbReference type="GO" id="GO:0004531">
    <property type="term" value="F:deoxyribonuclease II activity"/>
    <property type="evidence" value="ECO:0007669"/>
    <property type="project" value="InterPro"/>
</dbReference>
<evidence type="ECO:0000313" key="3">
    <source>
        <dbReference type="EMBL" id="TKR95936.1"/>
    </source>
</evidence>
<dbReference type="AlphaFoldDB" id="A0A4U5PHM1"/>
<dbReference type="OrthoDB" id="10261598at2759"/>
<sequence>MPYAHSKGGYAYNLKGGFYMKYSLPKAPATNPAEPNFRFYSDNAQSNSSNSQIFMCGSFDYPAMQRLDEAINATIPYYLFDIPSRQDGYRCTENQLDSLDLRTRNNVQLTFFYQGSGGQESLFHKLHTHDGNHFRNLALQSWRTDQTSDFSVINVKLHEKNGQQLKSTTDHSKWLLEYVVVRSSNTSVPDPEGFCVGDLNNKHSQFERGGSLMCMYNAVVNKLFRCGVVEMDLSGIDPAAQEIIKNSVKYDC</sequence>